<dbReference type="PANTHER" id="PTHR45436:SF5">
    <property type="entry name" value="SENSOR HISTIDINE KINASE TRCS"/>
    <property type="match status" value="1"/>
</dbReference>
<evidence type="ECO:0000256" key="2">
    <source>
        <dbReference type="ARBA" id="ARBA00012438"/>
    </source>
</evidence>
<dbReference type="GO" id="GO:0005886">
    <property type="term" value="C:plasma membrane"/>
    <property type="evidence" value="ECO:0007669"/>
    <property type="project" value="TreeGrafter"/>
</dbReference>
<name>A0A229RYK2_9PSEU</name>
<keyword evidence="8" id="KW-0547">Nucleotide-binding</keyword>
<feature type="domain" description="Histidine kinase/HSP90-like ATPase" evidence="7">
    <location>
        <begin position="216"/>
        <end position="322"/>
    </location>
</feature>
<dbReference type="EMBL" id="NMQT01000091">
    <property type="protein sequence ID" value="OXM51740.1"/>
    <property type="molecule type" value="Genomic_DNA"/>
</dbReference>
<dbReference type="SUPFAM" id="SSF55874">
    <property type="entry name" value="ATPase domain of HSP90 chaperone/DNA topoisomerase II/histidine kinase"/>
    <property type="match status" value="1"/>
</dbReference>
<accession>A0A229RYK2</accession>
<comment type="caution">
    <text evidence="8">The sequence shown here is derived from an EMBL/GenBank/DDBJ whole genome shotgun (WGS) entry which is preliminary data.</text>
</comment>
<dbReference type="InterPro" id="IPR036890">
    <property type="entry name" value="HATPase_C_sf"/>
</dbReference>
<evidence type="ECO:0000256" key="6">
    <source>
        <dbReference type="SAM" id="MobiDB-lite"/>
    </source>
</evidence>
<sequence>MEYPLLTAVLVCVSLLAAALAVLLVRQRRVAVNTGRRGEQLLAELRAREEEERHLLHRRLPAIVEAQTNQAVTVPGPLRAVNGEDPHRELLVAVSELTGQTRRNAAESAAATLRAMMRTVQNLAGEQQVLISAMEEQHDNPDVLDGLLGLDHANSQLGRRAQATAVLCGSWPGLQRSAATLTDVVRGATGRIRDYERVQIPAPLDTAVVSQAVEPVVLAVAELLDNGARHSQPGSPVQVSFQQAHNGLAIVIDDAGVGMTVEAVQRAGWLLEGHGGQDIAALGVPPRIGFAVIGVLSRRYGFRVSVDMRSPFGGVRAVLFLPSELLTRAAVPEPAPQEIPSLAAPASPAAITPSPAPQVRVPAPEPKPAEPAEELGTTEHGLPRRRRRAPVAGAASTTLSVPVSPPAAPEATESPVNHSPVATATAWQRGTRQGRASSTDVERDFQ</sequence>
<dbReference type="OrthoDB" id="3357461at2"/>
<dbReference type="InterPro" id="IPR050428">
    <property type="entry name" value="TCS_sensor_his_kinase"/>
</dbReference>
<keyword evidence="9" id="KW-1185">Reference proteome</keyword>
<evidence type="ECO:0000313" key="8">
    <source>
        <dbReference type="EMBL" id="OXM51740.1"/>
    </source>
</evidence>
<dbReference type="GO" id="GO:0005524">
    <property type="term" value="F:ATP binding"/>
    <property type="evidence" value="ECO:0007669"/>
    <property type="project" value="UniProtKB-KW"/>
</dbReference>
<keyword evidence="3" id="KW-0597">Phosphoprotein</keyword>
<feature type="compositionally biased region" description="Low complexity" evidence="6">
    <location>
        <begin position="340"/>
        <end position="353"/>
    </location>
</feature>
<dbReference type="InterPro" id="IPR003594">
    <property type="entry name" value="HATPase_dom"/>
</dbReference>
<comment type="catalytic activity">
    <reaction evidence="1">
        <text>ATP + protein L-histidine = ADP + protein N-phospho-L-histidine.</text>
        <dbReference type="EC" id="2.7.13.3"/>
    </reaction>
</comment>
<evidence type="ECO:0000256" key="4">
    <source>
        <dbReference type="ARBA" id="ARBA00022679"/>
    </source>
</evidence>
<protein>
    <recommendedName>
        <fullName evidence="2">histidine kinase</fullName>
        <ecNumber evidence="2">2.7.13.3</ecNumber>
    </recommendedName>
</protein>
<evidence type="ECO:0000256" key="3">
    <source>
        <dbReference type="ARBA" id="ARBA00022553"/>
    </source>
</evidence>
<evidence type="ECO:0000256" key="5">
    <source>
        <dbReference type="ARBA" id="ARBA00022777"/>
    </source>
</evidence>
<organism evidence="8 9">
    <name type="scientific">Amycolatopsis thailandensis</name>
    <dbReference type="NCBI Taxonomy" id="589330"/>
    <lineage>
        <taxon>Bacteria</taxon>
        <taxon>Bacillati</taxon>
        <taxon>Actinomycetota</taxon>
        <taxon>Actinomycetes</taxon>
        <taxon>Pseudonocardiales</taxon>
        <taxon>Pseudonocardiaceae</taxon>
        <taxon>Amycolatopsis</taxon>
    </lineage>
</organism>
<dbReference type="RefSeq" id="WP_093936271.1">
    <property type="nucleotide sequence ID" value="NZ_NMQT01000091.1"/>
</dbReference>
<dbReference type="Proteomes" id="UP000215223">
    <property type="component" value="Unassembled WGS sequence"/>
</dbReference>
<evidence type="ECO:0000313" key="9">
    <source>
        <dbReference type="Proteomes" id="UP000215223"/>
    </source>
</evidence>
<dbReference type="Gene3D" id="3.30.565.10">
    <property type="entry name" value="Histidine kinase-like ATPase, C-terminal domain"/>
    <property type="match status" value="1"/>
</dbReference>
<dbReference type="EC" id="2.7.13.3" evidence="2"/>
<proteinExistence type="predicted"/>
<evidence type="ECO:0000259" key="7">
    <source>
        <dbReference type="Pfam" id="PF02518"/>
    </source>
</evidence>
<keyword evidence="4" id="KW-0808">Transferase</keyword>
<gene>
    <name evidence="8" type="ORF">CFP71_24400</name>
</gene>
<dbReference type="Pfam" id="PF02518">
    <property type="entry name" value="HATPase_c"/>
    <property type="match status" value="1"/>
</dbReference>
<feature type="region of interest" description="Disordered" evidence="6">
    <location>
        <begin position="338"/>
        <end position="446"/>
    </location>
</feature>
<evidence type="ECO:0000256" key="1">
    <source>
        <dbReference type="ARBA" id="ARBA00000085"/>
    </source>
</evidence>
<reference evidence="8 9" key="1">
    <citation type="submission" date="2017-07" db="EMBL/GenBank/DDBJ databases">
        <title>Amycolatopsis thailandensis Genome sequencing and assembly.</title>
        <authorList>
            <person name="Kaur N."/>
            <person name="Mayilraj S."/>
        </authorList>
    </citation>
    <scope>NUCLEOTIDE SEQUENCE [LARGE SCALE GENOMIC DNA]</scope>
    <source>
        <strain evidence="8 9">JCM 16380</strain>
    </source>
</reference>
<dbReference type="GO" id="GO:0004673">
    <property type="term" value="F:protein histidine kinase activity"/>
    <property type="evidence" value="ECO:0007669"/>
    <property type="project" value="UniProtKB-EC"/>
</dbReference>
<keyword evidence="8" id="KW-0067">ATP-binding</keyword>
<feature type="compositionally biased region" description="Polar residues" evidence="6">
    <location>
        <begin position="420"/>
        <end position="439"/>
    </location>
</feature>
<dbReference type="PANTHER" id="PTHR45436">
    <property type="entry name" value="SENSOR HISTIDINE KINASE YKOH"/>
    <property type="match status" value="1"/>
</dbReference>
<dbReference type="AlphaFoldDB" id="A0A229RYK2"/>
<dbReference type="GO" id="GO:0000160">
    <property type="term" value="P:phosphorelay signal transduction system"/>
    <property type="evidence" value="ECO:0007669"/>
    <property type="project" value="TreeGrafter"/>
</dbReference>
<keyword evidence="5" id="KW-0418">Kinase</keyword>